<dbReference type="NCBIfam" id="TIGR00254">
    <property type="entry name" value="GGDEF"/>
    <property type="match status" value="1"/>
</dbReference>
<evidence type="ECO:0000256" key="2">
    <source>
        <dbReference type="SAM" id="Coils"/>
    </source>
</evidence>
<dbReference type="InterPro" id="IPR011006">
    <property type="entry name" value="CheY-like_superfamily"/>
</dbReference>
<comment type="caution">
    <text evidence="5">The sequence shown here is derived from an EMBL/GenBank/DDBJ whole genome shotgun (WGS) entry which is preliminary data.</text>
</comment>
<dbReference type="SUPFAM" id="SSF55073">
    <property type="entry name" value="Nucleotide cyclase"/>
    <property type="match status" value="1"/>
</dbReference>
<dbReference type="CDD" id="cd01949">
    <property type="entry name" value="GGDEF"/>
    <property type="match status" value="1"/>
</dbReference>
<keyword evidence="5" id="KW-0808">Transferase</keyword>
<dbReference type="InterPro" id="IPR001789">
    <property type="entry name" value="Sig_transdc_resp-reg_receiver"/>
</dbReference>
<protein>
    <submittedName>
        <fullName evidence="5">Diguanylate cyclase</fullName>
        <ecNumber evidence="5">2.7.7.65</ecNumber>
    </submittedName>
</protein>
<feature type="domain" description="GGDEF" evidence="4">
    <location>
        <begin position="272"/>
        <end position="408"/>
    </location>
</feature>
<dbReference type="RefSeq" id="WP_330485910.1">
    <property type="nucleotide sequence ID" value="NZ_JAZBJZ010000136.1"/>
</dbReference>
<dbReference type="SMART" id="SM00267">
    <property type="entry name" value="GGDEF"/>
    <property type="match status" value="1"/>
</dbReference>
<dbReference type="PANTHER" id="PTHR45138">
    <property type="entry name" value="REGULATORY COMPONENTS OF SENSORY TRANSDUCTION SYSTEM"/>
    <property type="match status" value="1"/>
</dbReference>
<evidence type="ECO:0000259" key="4">
    <source>
        <dbReference type="PROSITE" id="PS50887"/>
    </source>
</evidence>
<dbReference type="GO" id="GO:1902201">
    <property type="term" value="P:negative regulation of bacterial-type flagellum-dependent cell motility"/>
    <property type="evidence" value="ECO:0007669"/>
    <property type="project" value="TreeGrafter"/>
</dbReference>
<proteinExistence type="predicted"/>
<dbReference type="GO" id="GO:0052621">
    <property type="term" value="F:diguanylate cyclase activity"/>
    <property type="evidence" value="ECO:0007669"/>
    <property type="project" value="UniProtKB-EC"/>
</dbReference>
<evidence type="ECO:0000256" key="1">
    <source>
        <dbReference type="PROSITE-ProRule" id="PRU00169"/>
    </source>
</evidence>
<dbReference type="PANTHER" id="PTHR45138:SF9">
    <property type="entry name" value="DIGUANYLATE CYCLASE DGCM-RELATED"/>
    <property type="match status" value="1"/>
</dbReference>
<dbReference type="CDD" id="cd00156">
    <property type="entry name" value="REC"/>
    <property type="match status" value="1"/>
</dbReference>
<sequence>MPEIFVSKLKQATASHKDREISLDTLDDRICFRDEDEDSYPDLFDSDMDTTATGIWKVIVVDDEPDVHLATKLALKRFRFEGKPLVFISAYSGEECKNLITHAHPDVALILLDVVMESNDAGLKVVKFIREELNNQQVRIILRTGHPGEAPEESVILKYDINDYKFKVELTRQKLLTTVVAALRSYRDITTIAQQKIELANTLVHLQRTQLQLEEHMQTLETKIAERTAELETANRKLLELATMDGLTGVANRRRFDEYWQQQWQMLAQQQKPLSLILADVDHFKLYNDHYGHLLGDECLRQVARSMSLILNRPTDLVARYGGEEFALILPYTSMEGAIKVADAIAAEIHRLALPHATSTVSDRITLSLGIACIVPQYTTSLQTPISNADIALYKAKQSGRNCYCISE</sequence>
<dbReference type="Pfam" id="PF00072">
    <property type="entry name" value="Response_reg"/>
    <property type="match status" value="1"/>
</dbReference>
<evidence type="ECO:0000313" key="6">
    <source>
        <dbReference type="Proteomes" id="UP001333818"/>
    </source>
</evidence>
<dbReference type="InterPro" id="IPR050469">
    <property type="entry name" value="Diguanylate_Cyclase"/>
</dbReference>
<evidence type="ECO:0000313" key="5">
    <source>
        <dbReference type="EMBL" id="MEE3719474.1"/>
    </source>
</evidence>
<dbReference type="Gene3D" id="3.30.70.270">
    <property type="match status" value="1"/>
</dbReference>
<dbReference type="FunFam" id="3.30.70.270:FF:000001">
    <property type="entry name" value="Diguanylate cyclase domain protein"/>
    <property type="match status" value="1"/>
</dbReference>
<dbReference type="AlphaFoldDB" id="A0AAW9Q6A8"/>
<dbReference type="GO" id="GO:0005886">
    <property type="term" value="C:plasma membrane"/>
    <property type="evidence" value="ECO:0007669"/>
    <property type="project" value="TreeGrafter"/>
</dbReference>
<dbReference type="Proteomes" id="UP001333818">
    <property type="component" value="Unassembled WGS sequence"/>
</dbReference>
<dbReference type="GO" id="GO:0000160">
    <property type="term" value="P:phosphorelay signal transduction system"/>
    <property type="evidence" value="ECO:0007669"/>
    <property type="project" value="InterPro"/>
</dbReference>
<reference evidence="5" key="1">
    <citation type="submission" date="2024-01" db="EMBL/GenBank/DDBJ databases">
        <title>Bank of Algae and Cyanobacteria of the Azores (BACA) strain genomes.</title>
        <authorList>
            <person name="Luz R."/>
            <person name="Cordeiro R."/>
            <person name="Fonseca A."/>
            <person name="Goncalves V."/>
        </authorList>
    </citation>
    <scope>NUCLEOTIDE SEQUENCE</scope>
    <source>
        <strain evidence="5">BACA0141</strain>
    </source>
</reference>
<gene>
    <name evidence="5" type="ORF">V2H45_22270</name>
</gene>
<dbReference type="GO" id="GO:0043709">
    <property type="term" value="P:cell adhesion involved in single-species biofilm formation"/>
    <property type="evidence" value="ECO:0007669"/>
    <property type="project" value="TreeGrafter"/>
</dbReference>
<dbReference type="InterPro" id="IPR000160">
    <property type="entry name" value="GGDEF_dom"/>
</dbReference>
<keyword evidence="6" id="KW-1185">Reference proteome</keyword>
<feature type="modified residue" description="4-aspartylphosphate" evidence="1">
    <location>
        <position position="113"/>
    </location>
</feature>
<dbReference type="Gene3D" id="3.40.50.2300">
    <property type="match status" value="1"/>
</dbReference>
<feature type="domain" description="Response regulatory" evidence="3">
    <location>
        <begin position="57"/>
        <end position="182"/>
    </location>
</feature>
<dbReference type="EMBL" id="JAZBJZ010000136">
    <property type="protein sequence ID" value="MEE3719474.1"/>
    <property type="molecule type" value="Genomic_DNA"/>
</dbReference>
<dbReference type="SUPFAM" id="SSF52172">
    <property type="entry name" value="CheY-like"/>
    <property type="match status" value="1"/>
</dbReference>
<keyword evidence="1" id="KW-0597">Phosphoprotein</keyword>
<organism evidence="5 6">
    <name type="scientific">Tumidithrix elongata BACA0141</name>
    <dbReference type="NCBI Taxonomy" id="2716417"/>
    <lineage>
        <taxon>Bacteria</taxon>
        <taxon>Bacillati</taxon>
        <taxon>Cyanobacteriota</taxon>
        <taxon>Cyanophyceae</taxon>
        <taxon>Pseudanabaenales</taxon>
        <taxon>Pseudanabaenaceae</taxon>
        <taxon>Tumidithrix</taxon>
        <taxon>Tumidithrix elongata</taxon>
    </lineage>
</organism>
<feature type="coiled-coil region" evidence="2">
    <location>
        <begin position="203"/>
        <end position="237"/>
    </location>
</feature>
<name>A0AAW9Q6A8_9CYAN</name>
<keyword evidence="2" id="KW-0175">Coiled coil</keyword>
<dbReference type="InterPro" id="IPR029787">
    <property type="entry name" value="Nucleotide_cyclase"/>
</dbReference>
<keyword evidence="5" id="KW-0548">Nucleotidyltransferase</keyword>
<dbReference type="EC" id="2.7.7.65" evidence="5"/>
<dbReference type="PROSITE" id="PS50887">
    <property type="entry name" value="GGDEF"/>
    <property type="match status" value="1"/>
</dbReference>
<dbReference type="InterPro" id="IPR043128">
    <property type="entry name" value="Rev_trsase/Diguanyl_cyclase"/>
</dbReference>
<dbReference type="Pfam" id="PF00990">
    <property type="entry name" value="GGDEF"/>
    <property type="match status" value="1"/>
</dbReference>
<dbReference type="PROSITE" id="PS50110">
    <property type="entry name" value="RESPONSE_REGULATORY"/>
    <property type="match status" value="1"/>
</dbReference>
<evidence type="ECO:0000259" key="3">
    <source>
        <dbReference type="PROSITE" id="PS50110"/>
    </source>
</evidence>
<accession>A0AAW9Q6A8</accession>